<evidence type="ECO:0000313" key="2">
    <source>
        <dbReference type="Proteomes" id="UP000188605"/>
    </source>
</evidence>
<reference evidence="1" key="1">
    <citation type="submission" date="2016-08" db="EMBL/GenBank/DDBJ databases">
        <authorList>
            <person name="Ngugi D.K."/>
            <person name="Miyake S."/>
            <person name="Stingl U."/>
        </authorList>
    </citation>
    <scope>NUCLEOTIDE SEQUENCE</scope>
    <source>
        <strain evidence="1">SCG-B11WGA-EpuloA1</strain>
    </source>
</reference>
<dbReference type="EMBL" id="LJDB01000083">
    <property type="protein sequence ID" value="ONI38597.1"/>
    <property type="molecule type" value="Genomic_DNA"/>
</dbReference>
<organism evidence="1 2">
    <name type="scientific">Candidatus Epulonipiscium fishelsonii</name>
    <dbReference type="NCBI Taxonomy" id="77094"/>
    <lineage>
        <taxon>Bacteria</taxon>
        <taxon>Bacillati</taxon>
        <taxon>Bacillota</taxon>
        <taxon>Clostridia</taxon>
        <taxon>Lachnospirales</taxon>
        <taxon>Lachnospiraceae</taxon>
        <taxon>Candidatus Epulonipiscium</taxon>
    </lineage>
</organism>
<proteinExistence type="predicted"/>
<name>A0ACC8X961_9FIRM</name>
<keyword evidence="2" id="KW-1185">Reference proteome</keyword>
<gene>
    <name evidence="1" type="ORF">AN396_10410</name>
</gene>
<protein>
    <submittedName>
        <fullName evidence="1">Uncharacterized protein</fullName>
    </submittedName>
</protein>
<evidence type="ECO:0000313" key="1">
    <source>
        <dbReference type="EMBL" id="ONI38597.1"/>
    </source>
</evidence>
<accession>A0ACC8X961</accession>
<dbReference type="Proteomes" id="UP000188605">
    <property type="component" value="Unassembled WGS sequence"/>
</dbReference>
<comment type="caution">
    <text evidence="1">The sequence shown here is derived from an EMBL/GenBank/DDBJ whole genome shotgun (WGS) entry which is preliminary data.</text>
</comment>
<sequence>MEYNKKIPQDAIIIITILEAKGFEAYIVGGCVRDILMDRTPNDWDITTSATPAQVKQIFKRTYDTGIEHGTVTVIISEEHFEVTTFRTEDKYEDFRRPASVSFVTDINTDLSRRDFAMNAIAYHPERGFIDPYNGKIDIEHKMISSVRNATDRFSEDALRILRAVRFSAQLGFSIDGQTTQGIVECKSLLSFISKERIRDEFTKICLSNNVYHIDKLYELGLLEYIVPEFVPLYTTEQNHPHHIYNVAQHTIEVMKGVPSDVVLRYAALLHDIGKYKTQTVDKEGIHHFKGHALVSEKIAKKVLKDLKWDNNTIKEVCLLVKYHDYHLDQVITSVLIKKLLRELSEPLFDKLVILHEADARAQNPAKLDKKLMLINKIKFLKNEITQNNECYTLKDLAINGLDILNLNIVDDKRKIGTLLEYALDYVLENPTQNQQEILIDYVSTKVH</sequence>